<name>A0A8R7UX75_TRIUA</name>
<dbReference type="AlphaFoldDB" id="A0A8R7UX75"/>
<dbReference type="Proteomes" id="UP000015106">
    <property type="component" value="Chromosome 6"/>
</dbReference>
<proteinExistence type="predicted"/>
<accession>A0A8R7UX75</accession>
<evidence type="ECO:0000313" key="3">
    <source>
        <dbReference type="Proteomes" id="UP000015106"/>
    </source>
</evidence>
<keyword evidence="3" id="KW-1185">Reference proteome</keyword>
<dbReference type="EnsemblPlants" id="TuG1812G0600003601.01.T01">
    <property type="protein sequence ID" value="TuG1812G0600003601.01.T01.cds270356"/>
    <property type="gene ID" value="TuG1812G0600003601.01"/>
</dbReference>
<sequence length="128" mass="13104">PSTVEKGRLLGDPGRSTSPPPDRRVPHPSVVAPAAGGWGGPDLRRVYSVGSVWELAGGVGEWAARPEWRFETEVFLSGGGGPRSSAADLPSSPCSGLGGAAGCTFPSPESAGRRIRDLEVLNRTGGAV</sequence>
<feature type="region of interest" description="Disordered" evidence="1">
    <location>
        <begin position="1"/>
        <end position="37"/>
    </location>
</feature>
<reference evidence="3" key="1">
    <citation type="journal article" date="2013" name="Nature">
        <title>Draft genome of the wheat A-genome progenitor Triticum urartu.</title>
        <authorList>
            <person name="Ling H.Q."/>
            <person name="Zhao S."/>
            <person name="Liu D."/>
            <person name="Wang J."/>
            <person name="Sun H."/>
            <person name="Zhang C."/>
            <person name="Fan H."/>
            <person name="Li D."/>
            <person name="Dong L."/>
            <person name="Tao Y."/>
            <person name="Gao C."/>
            <person name="Wu H."/>
            <person name="Li Y."/>
            <person name="Cui Y."/>
            <person name="Guo X."/>
            <person name="Zheng S."/>
            <person name="Wang B."/>
            <person name="Yu K."/>
            <person name="Liang Q."/>
            <person name="Yang W."/>
            <person name="Lou X."/>
            <person name="Chen J."/>
            <person name="Feng M."/>
            <person name="Jian J."/>
            <person name="Zhang X."/>
            <person name="Luo G."/>
            <person name="Jiang Y."/>
            <person name="Liu J."/>
            <person name="Wang Z."/>
            <person name="Sha Y."/>
            <person name="Zhang B."/>
            <person name="Wu H."/>
            <person name="Tang D."/>
            <person name="Shen Q."/>
            <person name="Xue P."/>
            <person name="Zou S."/>
            <person name="Wang X."/>
            <person name="Liu X."/>
            <person name="Wang F."/>
            <person name="Yang Y."/>
            <person name="An X."/>
            <person name="Dong Z."/>
            <person name="Zhang K."/>
            <person name="Zhang X."/>
            <person name="Luo M.C."/>
            <person name="Dvorak J."/>
            <person name="Tong Y."/>
            <person name="Wang J."/>
            <person name="Yang H."/>
            <person name="Li Z."/>
            <person name="Wang D."/>
            <person name="Zhang A."/>
            <person name="Wang J."/>
        </authorList>
    </citation>
    <scope>NUCLEOTIDE SEQUENCE</scope>
    <source>
        <strain evidence="3">cv. G1812</strain>
    </source>
</reference>
<reference evidence="2" key="2">
    <citation type="submission" date="2018-03" db="EMBL/GenBank/DDBJ databases">
        <title>The Triticum urartu genome reveals the dynamic nature of wheat genome evolution.</title>
        <authorList>
            <person name="Ling H."/>
            <person name="Ma B."/>
            <person name="Shi X."/>
            <person name="Liu H."/>
            <person name="Dong L."/>
            <person name="Sun H."/>
            <person name="Cao Y."/>
            <person name="Gao Q."/>
            <person name="Zheng S."/>
            <person name="Li Y."/>
            <person name="Yu Y."/>
            <person name="Du H."/>
            <person name="Qi M."/>
            <person name="Li Y."/>
            <person name="Yu H."/>
            <person name="Cui Y."/>
            <person name="Wang N."/>
            <person name="Chen C."/>
            <person name="Wu H."/>
            <person name="Zhao Y."/>
            <person name="Zhang J."/>
            <person name="Li Y."/>
            <person name="Zhou W."/>
            <person name="Zhang B."/>
            <person name="Hu W."/>
            <person name="Eijk M."/>
            <person name="Tang J."/>
            <person name="Witsenboer H."/>
            <person name="Zhao S."/>
            <person name="Li Z."/>
            <person name="Zhang A."/>
            <person name="Wang D."/>
            <person name="Liang C."/>
        </authorList>
    </citation>
    <scope>NUCLEOTIDE SEQUENCE [LARGE SCALE GENOMIC DNA]</scope>
    <source>
        <strain evidence="2">cv. G1812</strain>
    </source>
</reference>
<organism evidence="2 3">
    <name type="scientific">Triticum urartu</name>
    <name type="common">Red wild einkorn</name>
    <name type="synonym">Crithodium urartu</name>
    <dbReference type="NCBI Taxonomy" id="4572"/>
    <lineage>
        <taxon>Eukaryota</taxon>
        <taxon>Viridiplantae</taxon>
        <taxon>Streptophyta</taxon>
        <taxon>Embryophyta</taxon>
        <taxon>Tracheophyta</taxon>
        <taxon>Spermatophyta</taxon>
        <taxon>Magnoliopsida</taxon>
        <taxon>Liliopsida</taxon>
        <taxon>Poales</taxon>
        <taxon>Poaceae</taxon>
        <taxon>BOP clade</taxon>
        <taxon>Pooideae</taxon>
        <taxon>Triticodae</taxon>
        <taxon>Triticeae</taxon>
        <taxon>Triticinae</taxon>
        <taxon>Triticum</taxon>
    </lineage>
</organism>
<reference evidence="2" key="3">
    <citation type="submission" date="2022-06" db="UniProtKB">
        <authorList>
            <consortium name="EnsemblPlants"/>
        </authorList>
    </citation>
    <scope>IDENTIFICATION</scope>
</reference>
<protein>
    <submittedName>
        <fullName evidence="2">Uncharacterized protein</fullName>
    </submittedName>
</protein>
<evidence type="ECO:0000313" key="2">
    <source>
        <dbReference type="EnsemblPlants" id="TuG1812G0600003601.01.T01.cds270356"/>
    </source>
</evidence>
<evidence type="ECO:0000256" key="1">
    <source>
        <dbReference type="SAM" id="MobiDB-lite"/>
    </source>
</evidence>
<dbReference type="Gramene" id="TuG1812G0600003601.01.T01">
    <property type="protein sequence ID" value="TuG1812G0600003601.01.T01.cds270356"/>
    <property type="gene ID" value="TuG1812G0600003601.01"/>
</dbReference>